<keyword evidence="4" id="KW-0337">GPI-anchor biosynthesis</keyword>
<feature type="transmembrane region" description="Helical" evidence="10">
    <location>
        <begin position="26"/>
        <end position="48"/>
    </location>
</feature>
<comment type="similarity">
    <text evidence="3">Belongs to the PIGS family.</text>
</comment>
<keyword evidence="12" id="KW-1185">Reference proteome</keyword>
<evidence type="ECO:0000256" key="5">
    <source>
        <dbReference type="ARBA" id="ARBA00022692"/>
    </source>
</evidence>
<dbReference type="PANTHER" id="PTHR21072">
    <property type="entry name" value="GPI TRANSAMIDASE COMPONENT PIG-S"/>
    <property type="match status" value="1"/>
</dbReference>
<evidence type="ECO:0000313" key="11">
    <source>
        <dbReference type="EMBL" id="UYV81985.1"/>
    </source>
</evidence>
<dbReference type="Proteomes" id="UP001235939">
    <property type="component" value="Chromosome 21"/>
</dbReference>
<evidence type="ECO:0000256" key="3">
    <source>
        <dbReference type="ARBA" id="ARBA00005316"/>
    </source>
</evidence>
<feature type="transmembrane region" description="Helical" evidence="10">
    <location>
        <begin position="499"/>
        <end position="517"/>
    </location>
</feature>
<evidence type="ECO:0000256" key="7">
    <source>
        <dbReference type="ARBA" id="ARBA00022989"/>
    </source>
</evidence>
<protein>
    <submittedName>
        <fullName evidence="11">PIGS</fullName>
    </submittedName>
</protein>
<comment type="pathway">
    <text evidence="2">Glycolipid biosynthesis; glycosylphosphatidylinositol-anchor biosynthesis.</text>
</comment>
<evidence type="ECO:0000256" key="9">
    <source>
        <dbReference type="ARBA" id="ARBA00023180"/>
    </source>
</evidence>
<dbReference type="PANTHER" id="PTHR21072:SF13">
    <property type="entry name" value="GPI TRANSAMIDASE COMPONENT PIG-S"/>
    <property type="match status" value="1"/>
</dbReference>
<evidence type="ECO:0000313" key="12">
    <source>
        <dbReference type="Proteomes" id="UP001235939"/>
    </source>
</evidence>
<dbReference type="Pfam" id="PF10510">
    <property type="entry name" value="PIG-S"/>
    <property type="match status" value="1"/>
</dbReference>
<evidence type="ECO:0000256" key="6">
    <source>
        <dbReference type="ARBA" id="ARBA00022824"/>
    </source>
</evidence>
<keyword evidence="8 10" id="KW-0472">Membrane</keyword>
<keyword evidence="5 10" id="KW-0812">Transmembrane</keyword>
<keyword evidence="6" id="KW-0256">Endoplasmic reticulum</keyword>
<sequence length="529" mass="61227">MDSKNKDDSKSSESCRIKQIGAEETSARIISIILFLLSFIVLGLPLWWQTTSVYRVPLPYNQIKNLTSLKMKHYIPITIILADFSIKDSLLWNDLIKKKHLVQTNFWQIQYSWNIRYASEDEEHKLILNEDLKEYNGQPGHFQIYVKPYETDSPSNAIFKSFQRSAILYNKSGMTDLVEEIIWLTSSVILKEERLKNLYIPPTVRKPPDIERMRSLDATTSIDIAFSLVNPEPHHLKVYWDIKQAIEEYVKPFLSKLSKYIKFDIKSQMIYMTRLNVESTYNATAKCNVWTRAQLPHVINPIEGKLGSHITTNPTLNFIIYIPPLAQTPLYIYNDDGTPLETNAFLSPQWGGVHIANADGPIFKVNMQKAMGVFLSQLRLLLGIPFPEIPYDKPDFKFKNWEMDYFIRHNTQQQIAQAASSLISLGNLLDTIQNIVITDEIGDKIYKSVEGLETSLQLLEQGYLEEAFTISQIAFINSEEAFFNPSLLALLYFPDNEKYAIYVPLFFPITIPMLLSLRSLWRHFKKQQE</sequence>
<evidence type="ECO:0000256" key="8">
    <source>
        <dbReference type="ARBA" id="ARBA00023136"/>
    </source>
</evidence>
<keyword evidence="7 10" id="KW-1133">Transmembrane helix</keyword>
<dbReference type="InterPro" id="IPR019540">
    <property type="entry name" value="PtdIno-glycan_biosynth_class_S"/>
</dbReference>
<organism evidence="11 12">
    <name type="scientific">Cordylochernes scorpioides</name>
    <dbReference type="NCBI Taxonomy" id="51811"/>
    <lineage>
        <taxon>Eukaryota</taxon>
        <taxon>Metazoa</taxon>
        <taxon>Ecdysozoa</taxon>
        <taxon>Arthropoda</taxon>
        <taxon>Chelicerata</taxon>
        <taxon>Arachnida</taxon>
        <taxon>Pseudoscorpiones</taxon>
        <taxon>Cheliferoidea</taxon>
        <taxon>Chernetidae</taxon>
        <taxon>Cordylochernes</taxon>
    </lineage>
</organism>
<accession>A0ABY6LLA7</accession>
<comment type="subcellular location">
    <subcellularLocation>
        <location evidence="1">Endoplasmic reticulum membrane</location>
        <topology evidence="1">Multi-pass membrane protein</topology>
    </subcellularLocation>
</comment>
<reference evidence="11 12" key="1">
    <citation type="submission" date="2022-01" db="EMBL/GenBank/DDBJ databases">
        <title>A chromosomal length assembly of Cordylochernes scorpioides.</title>
        <authorList>
            <person name="Zeh D."/>
            <person name="Zeh J."/>
        </authorList>
    </citation>
    <scope>NUCLEOTIDE SEQUENCE [LARGE SCALE GENOMIC DNA]</scope>
    <source>
        <strain evidence="11">IN4F17</strain>
        <tissue evidence="11">Whole Body</tissue>
    </source>
</reference>
<evidence type="ECO:0000256" key="1">
    <source>
        <dbReference type="ARBA" id="ARBA00004477"/>
    </source>
</evidence>
<evidence type="ECO:0000256" key="10">
    <source>
        <dbReference type="SAM" id="Phobius"/>
    </source>
</evidence>
<proteinExistence type="inferred from homology"/>
<dbReference type="EMBL" id="CP092883">
    <property type="protein sequence ID" value="UYV81985.1"/>
    <property type="molecule type" value="Genomic_DNA"/>
</dbReference>
<name>A0ABY6LLA7_9ARAC</name>
<keyword evidence="9" id="KW-0325">Glycoprotein</keyword>
<evidence type="ECO:0000256" key="2">
    <source>
        <dbReference type="ARBA" id="ARBA00004687"/>
    </source>
</evidence>
<gene>
    <name evidence="11" type="ORF">LAZ67_21000297</name>
</gene>
<evidence type="ECO:0000256" key="4">
    <source>
        <dbReference type="ARBA" id="ARBA00022502"/>
    </source>
</evidence>